<gene>
    <name evidence="1" type="ORF">HNR10_004663</name>
</gene>
<reference evidence="1 2" key="1">
    <citation type="submission" date="2020-07" db="EMBL/GenBank/DDBJ databases">
        <title>Sequencing the genomes of 1000 actinobacteria strains.</title>
        <authorList>
            <person name="Klenk H.-P."/>
        </authorList>
    </citation>
    <scope>NUCLEOTIDE SEQUENCE [LARGE SCALE GENOMIC DNA]</scope>
    <source>
        <strain evidence="1 2">DSM 44442</strain>
    </source>
</reference>
<evidence type="ECO:0000313" key="2">
    <source>
        <dbReference type="Proteomes" id="UP000572051"/>
    </source>
</evidence>
<accession>A0A7Z0JCB1</accession>
<protein>
    <submittedName>
        <fullName evidence="1">Uncharacterized protein</fullName>
    </submittedName>
</protein>
<sequence length="55" mass="5513">MPTAHPWDGTASRTAGNVLARESSENEGFGIRVVPGAAVVSTIDSGTITSAAVVT</sequence>
<organism evidence="1 2">
    <name type="scientific">Nocardiopsis aegyptia</name>
    <dbReference type="NCBI Taxonomy" id="220378"/>
    <lineage>
        <taxon>Bacteria</taxon>
        <taxon>Bacillati</taxon>
        <taxon>Actinomycetota</taxon>
        <taxon>Actinomycetes</taxon>
        <taxon>Streptosporangiales</taxon>
        <taxon>Nocardiopsidaceae</taxon>
        <taxon>Nocardiopsis</taxon>
    </lineage>
</organism>
<evidence type="ECO:0000313" key="1">
    <source>
        <dbReference type="EMBL" id="NYJ36782.1"/>
    </source>
</evidence>
<dbReference type="AlphaFoldDB" id="A0A7Z0JCB1"/>
<keyword evidence="2" id="KW-1185">Reference proteome</keyword>
<dbReference type="Proteomes" id="UP000572051">
    <property type="component" value="Unassembled WGS sequence"/>
</dbReference>
<comment type="caution">
    <text evidence="1">The sequence shown here is derived from an EMBL/GenBank/DDBJ whole genome shotgun (WGS) entry which is preliminary data.</text>
</comment>
<dbReference type="RefSeq" id="WP_179826955.1">
    <property type="nucleotide sequence ID" value="NZ_JACCFS010000001.1"/>
</dbReference>
<dbReference type="EMBL" id="JACCFS010000001">
    <property type="protein sequence ID" value="NYJ36782.1"/>
    <property type="molecule type" value="Genomic_DNA"/>
</dbReference>
<proteinExistence type="predicted"/>
<name>A0A7Z0JCB1_9ACTN</name>